<keyword evidence="2" id="KW-0547">Nucleotide-binding</keyword>
<evidence type="ECO:0000256" key="2">
    <source>
        <dbReference type="ARBA" id="ARBA00022741"/>
    </source>
</evidence>
<gene>
    <name evidence="5" type="primary">sufC</name>
    <name evidence="5" type="ORF">RQL38_01350</name>
</gene>
<name>A0ABZ2H0W8_9GAMM</name>
<dbReference type="InterPro" id="IPR010230">
    <property type="entry name" value="FeS-cluster_ATPase_SufC"/>
</dbReference>
<evidence type="ECO:0000256" key="1">
    <source>
        <dbReference type="ARBA" id="ARBA00006216"/>
    </source>
</evidence>
<dbReference type="NCBIfam" id="TIGR01978">
    <property type="entry name" value="sufC"/>
    <property type="match status" value="1"/>
</dbReference>
<dbReference type="InterPro" id="IPR027417">
    <property type="entry name" value="P-loop_NTPase"/>
</dbReference>
<dbReference type="InterPro" id="IPR017871">
    <property type="entry name" value="ABC_transporter-like_CS"/>
</dbReference>
<dbReference type="PANTHER" id="PTHR43204:SF1">
    <property type="entry name" value="ABC TRANSPORTER I FAMILY MEMBER 6, CHLOROPLASTIC"/>
    <property type="match status" value="1"/>
</dbReference>
<dbReference type="SUPFAM" id="SSF52540">
    <property type="entry name" value="P-loop containing nucleoside triphosphate hydrolases"/>
    <property type="match status" value="1"/>
</dbReference>
<comment type="similarity">
    <text evidence="1">Belongs to the ABC transporter superfamily. Ycf16 family.</text>
</comment>
<dbReference type="SMART" id="SM00382">
    <property type="entry name" value="AAA"/>
    <property type="match status" value="1"/>
</dbReference>
<dbReference type="InterPro" id="IPR003593">
    <property type="entry name" value="AAA+_ATPase"/>
</dbReference>
<feature type="domain" description="ABC transporter" evidence="4">
    <location>
        <begin position="2"/>
        <end position="246"/>
    </location>
</feature>
<dbReference type="RefSeq" id="WP_338521972.1">
    <property type="nucleotide sequence ID" value="NZ_CP135136.1"/>
</dbReference>
<dbReference type="Proteomes" id="UP001360424">
    <property type="component" value="Chromosome"/>
</dbReference>
<dbReference type="EMBL" id="CP135136">
    <property type="protein sequence ID" value="WWR12247.1"/>
    <property type="molecule type" value="Genomic_DNA"/>
</dbReference>
<evidence type="ECO:0000256" key="3">
    <source>
        <dbReference type="ARBA" id="ARBA00022840"/>
    </source>
</evidence>
<organism evidence="5 6">
    <name type="scientific">Candidatus Legionella polyplacis</name>
    <dbReference type="NCBI Taxonomy" id="2005262"/>
    <lineage>
        <taxon>Bacteria</taxon>
        <taxon>Pseudomonadati</taxon>
        <taxon>Pseudomonadota</taxon>
        <taxon>Gammaproteobacteria</taxon>
        <taxon>Legionellales</taxon>
        <taxon>Legionellaceae</taxon>
        <taxon>Legionella</taxon>
    </lineage>
</organism>
<dbReference type="InterPro" id="IPR003439">
    <property type="entry name" value="ABC_transporter-like_ATP-bd"/>
</dbReference>
<keyword evidence="3" id="KW-0067">ATP-binding</keyword>
<accession>A0ABZ2H0W8</accession>
<evidence type="ECO:0000313" key="6">
    <source>
        <dbReference type="Proteomes" id="UP001360424"/>
    </source>
</evidence>
<dbReference type="Pfam" id="PF00005">
    <property type="entry name" value="ABC_tran"/>
    <property type="match status" value="1"/>
</dbReference>
<dbReference type="CDD" id="cd03217">
    <property type="entry name" value="ABC_FeS_Assembly"/>
    <property type="match status" value="1"/>
</dbReference>
<evidence type="ECO:0000313" key="5">
    <source>
        <dbReference type="EMBL" id="WWR12247.1"/>
    </source>
</evidence>
<sequence>MLKIMQLSVSLDKKKILNNINLYVKPGSIHVIMGSNGSGKTTLVKTLSGHPNYHVIGGVITYFDRDLLPLTPSERARSGIFISFQYSIEIPGVTNISFLKSSLNAIRKSNGKNPLDTFNFLEKVKKICKFLNIKEDFLYRSINEGFSGGEKKKNEILQMMLLKPKLLILDEIDSGLDIDSLSVISKGINFMRSYDRSIIIITHYQKLLEYIEPDFVHILLDGSIVRTGGKLLSLEIEKNGYSFFKK</sequence>
<keyword evidence="6" id="KW-1185">Reference proteome</keyword>
<dbReference type="PROSITE" id="PS00211">
    <property type="entry name" value="ABC_TRANSPORTER_1"/>
    <property type="match status" value="1"/>
</dbReference>
<dbReference type="PANTHER" id="PTHR43204">
    <property type="entry name" value="ABC TRANSPORTER I FAMILY MEMBER 6, CHLOROPLASTIC"/>
    <property type="match status" value="1"/>
</dbReference>
<dbReference type="Gene3D" id="3.40.50.300">
    <property type="entry name" value="P-loop containing nucleotide triphosphate hydrolases"/>
    <property type="match status" value="1"/>
</dbReference>
<dbReference type="PROSITE" id="PS50893">
    <property type="entry name" value="ABC_TRANSPORTER_2"/>
    <property type="match status" value="1"/>
</dbReference>
<protein>
    <submittedName>
        <fullName evidence="5">Fe-S cluster assembly ATPase SufC</fullName>
    </submittedName>
</protein>
<proteinExistence type="inferred from homology"/>
<evidence type="ECO:0000259" key="4">
    <source>
        <dbReference type="PROSITE" id="PS50893"/>
    </source>
</evidence>
<reference evidence="5" key="1">
    <citation type="submission" date="2023-09" db="EMBL/GenBank/DDBJ databases">
        <title>Genomes of two closely related lineages of the louse Polyplax serrata with different host specificities.</title>
        <authorList>
            <person name="Martinu J."/>
            <person name="Tarabai H."/>
            <person name="Stefka J."/>
            <person name="Hypsa V."/>
        </authorList>
    </citation>
    <scope>NUCLEOTIDE SEQUENCE [LARGE SCALE GENOMIC DNA]</scope>
    <source>
        <strain evidence="5">HR10_N</strain>
    </source>
</reference>